<dbReference type="PROSITE" id="PS00108">
    <property type="entry name" value="PROTEIN_KINASE_ST"/>
    <property type="match status" value="1"/>
</dbReference>
<proteinExistence type="inferred from homology"/>
<evidence type="ECO:0000256" key="2">
    <source>
        <dbReference type="ARBA" id="ARBA00022741"/>
    </source>
</evidence>
<dbReference type="Gene3D" id="3.30.200.20">
    <property type="entry name" value="Phosphorylase Kinase, domain 1"/>
    <property type="match status" value="1"/>
</dbReference>
<evidence type="ECO:0000256" key="1">
    <source>
        <dbReference type="ARBA" id="ARBA00022679"/>
    </source>
</evidence>
<dbReference type="SMART" id="SM00220">
    <property type="entry name" value="S_TKc"/>
    <property type="match status" value="1"/>
</dbReference>
<dbReference type="GO" id="GO:0005634">
    <property type="term" value="C:nucleus"/>
    <property type="evidence" value="ECO:0007669"/>
    <property type="project" value="TreeGrafter"/>
</dbReference>
<evidence type="ECO:0000256" key="5">
    <source>
        <dbReference type="ARBA" id="ARBA00037982"/>
    </source>
</evidence>
<dbReference type="Pfam" id="PF00069">
    <property type="entry name" value="Pkinase"/>
    <property type="match status" value="1"/>
</dbReference>
<keyword evidence="1" id="KW-0808">Transferase</keyword>
<evidence type="ECO:0000313" key="7">
    <source>
        <dbReference type="EMBL" id="CAD7624597.1"/>
    </source>
</evidence>
<dbReference type="CDD" id="cd00180">
    <property type="entry name" value="PKc"/>
    <property type="match status" value="1"/>
</dbReference>
<keyword evidence="8" id="KW-1185">Reference proteome</keyword>
<dbReference type="PANTHER" id="PTHR11042">
    <property type="entry name" value="EUKARYOTIC TRANSLATION INITIATION FACTOR 2-ALPHA KINASE EIF2-ALPHA KINASE -RELATED"/>
    <property type="match status" value="1"/>
</dbReference>
<gene>
    <name evidence="7" type="ORF">OSB1V03_LOCUS5040</name>
</gene>
<organism evidence="7">
    <name type="scientific">Medioppia subpectinata</name>
    <dbReference type="NCBI Taxonomy" id="1979941"/>
    <lineage>
        <taxon>Eukaryota</taxon>
        <taxon>Metazoa</taxon>
        <taxon>Ecdysozoa</taxon>
        <taxon>Arthropoda</taxon>
        <taxon>Chelicerata</taxon>
        <taxon>Arachnida</taxon>
        <taxon>Acari</taxon>
        <taxon>Acariformes</taxon>
        <taxon>Sarcoptiformes</taxon>
        <taxon>Oribatida</taxon>
        <taxon>Brachypylina</taxon>
        <taxon>Oppioidea</taxon>
        <taxon>Oppiidae</taxon>
        <taxon>Medioppia</taxon>
    </lineage>
</organism>
<sequence>MRLDDKIYAVKRVQFKDKENRVLKEVKSLSKLDSNFVVKYYNSWTEGKHLYIQMEYCPQTLADVLKDKERAFGRQSPDESMTVFEYFMSCELFRELLQCLEYLHNQNPKVIHRDLKPSNILISRTITNNTFIKLGDFGLATEHHRPSNSHTRGAGTPDYMAPEVHLYNTYDCRADVYSLSLPNGPPVIKYWKRLASGQSIMT</sequence>
<comment type="similarity">
    <text evidence="5">Belongs to the protein kinase superfamily. Ser/Thr protein kinase family. GCN2 subfamily.</text>
</comment>
<dbReference type="Proteomes" id="UP000759131">
    <property type="component" value="Unassembled WGS sequence"/>
</dbReference>
<dbReference type="PROSITE" id="PS50011">
    <property type="entry name" value="PROTEIN_KINASE_DOM"/>
    <property type="match status" value="1"/>
</dbReference>
<dbReference type="GO" id="GO:0005524">
    <property type="term" value="F:ATP binding"/>
    <property type="evidence" value="ECO:0007669"/>
    <property type="project" value="UniProtKB-KW"/>
</dbReference>
<evidence type="ECO:0000256" key="4">
    <source>
        <dbReference type="ARBA" id="ARBA00022840"/>
    </source>
</evidence>
<dbReference type="EMBL" id="CAJPIZ010002434">
    <property type="protein sequence ID" value="CAG2105027.1"/>
    <property type="molecule type" value="Genomic_DNA"/>
</dbReference>
<dbReference type="Gene3D" id="1.10.510.10">
    <property type="entry name" value="Transferase(Phosphotransferase) domain 1"/>
    <property type="match status" value="1"/>
</dbReference>
<dbReference type="OrthoDB" id="248923at2759"/>
<dbReference type="InterPro" id="IPR011009">
    <property type="entry name" value="Kinase-like_dom_sf"/>
</dbReference>
<keyword evidence="4" id="KW-0067">ATP-binding</keyword>
<dbReference type="InterPro" id="IPR008271">
    <property type="entry name" value="Ser/Thr_kinase_AS"/>
</dbReference>
<reference evidence="7" key="1">
    <citation type="submission" date="2020-11" db="EMBL/GenBank/DDBJ databases">
        <authorList>
            <person name="Tran Van P."/>
        </authorList>
    </citation>
    <scope>NUCLEOTIDE SEQUENCE</scope>
</reference>
<keyword evidence="2" id="KW-0547">Nucleotide-binding</keyword>
<evidence type="ECO:0000256" key="3">
    <source>
        <dbReference type="ARBA" id="ARBA00022777"/>
    </source>
</evidence>
<dbReference type="GO" id="GO:0004672">
    <property type="term" value="F:protein kinase activity"/>
    <property type="evidence" value="ECO:0007669"/>
    <property type="project" value="InterPro"/>
</dbReference>
<accession>A0A7R9KMI4</accession>
<dbReference type="EMBL" id="OC857009">
    <property type="protein sequence ID" value="CAD7624597.1"/>
    <property type="molecule type" value="Genomic_DNA"/>
</dbReference>
<feature type="domain" description="Protein kinase" evidence="6">
    <location>
        <begin position="1"/>
        <end position="202"/>
    </location>
</feature>
<protein>
    <recommendedName>
        <fullName evidence="6">Protein kinase domain-containing protein</fullName>
    </recommendedName>
</protein>
<name>A0A7R9KMI4_9ACAR</name>
<dbReference type="InterPro" id="IPR000719">
    <property type="entry name" value="Prot_kinase_dom"/>
</dbReference>
<evidence type="ECO:0000259" key="6">
    <source>
        <dbReference type="PROSITE" id="PS50011"/>
    </source>
</evidence>
<dbReference type="AlphaFoldDB" id="A0A7R9KMI4"/>
<evidence type="ECO:0000313" key="8">
    <source>
        <dbReference type="Proteomes" id="UP000759131"/>
    </source>
</evidence>
<keyword evidence="3" id="KW-0418">Kinase</keyword>
<dbReference type="SUPFAM" id="SSF56112">
    <property type="entry name" value="Protein kinase-like (PK-like)"/>
    <property type="match status" value="1"/>
</dbReference>
<dbReference type="InterPro" id="IPR050339">
    <property type="entry name" value="CC_SR_Kinase"/>
</dbReference>
<dbReference type="GO" id="GO:0005737">
    <property type="term" value="C:cytoplasm"/>
    <property type="evidence" value="ECO:0007669"/>
    <property type="project" value="TreeGrafter"/>
</dbReference>